<gene>
    <name evidence="2" type="ORF">R0H02_05015</name>
</gene>
<sequence>MKEHEIRELVNRLRDIAVEYRDAQQLRERIAHEVNSAIKPGTLTNEGTIQSGNSGRVPAGYVLVPVDATRAMIDAARSVEEDGYDAMHKAMIAVAPQPQNVQQNIPESISDGWTGNALADSALVMLDRIDVDDPIDEYRIEDIKSIVQLLAAAPSASDGWIPVSERMPEPGVLVLVYAPPQPCDHPGSVRIGFDFIDPDGDDPTYWFDHGESYEHFCMVACDGMVGPTEKAPYTHWQPLPDAPKGV</sequence>
<dbReference type="InterPro" id="IPR007539">
    <property type="entry name" value="DUF551"/>
</dbReference>
<feature type="domain" description="DUF551" evidence="1">
    <location>
        <begin position="159"/>
        <end position="244"/>
    </location>
</feature>
<evidence type="ECO:0000259" key="1">
    <source>
        <dbReference type="Pfam" id="PF04448"/>
    </source>
</evidence>
<dbReference type="EMBL" id="JAWJAC010000003">
    <property type="protein sequence ID" value="MDV2861825.1"/>
    <property type="molecule type" value="Genomic_DNA"/>
</dbReference>
<name>A0AB35RJG2_9ENTR</name>
<dbReference type="AlphaFoldDB" id="A0AB35RJG2"/>
<protein>
    <submittedName>
        <fullName evidence="2">DUF551 domain-containing protein</fullName>
    </submittedName>
</protein>
<reference evidence="2 3" key="1">
    <citation type="submission" date="2023-10" db="EMBL/GenBank/DDBJ databases">
        <title>Phytobacter spp. The emergence of a new genus of hospital-origin enterobacteria encoding carbapenemases in Argentina.</title>
        <authorList>
            <person name="Vay C."/>
            <person name="Almuzara M."/>
            <person name="Traglia G.M."/>
            <person name="Campos J."/>
        </authorList>
    </citation>
    <scope>NUCLEOTIDE SEQUENCE [LARGE SCALE GENOMIC DNA]</scope>
    <source>
        <strain evidence="2 3">CVMA36</strain>
    </source>
</reference>
<dbReference type="RefSeq" id="WP_317101402.1">
    <property type="nucleotide sequence ID" value="NZ_JAWJAC010000003.1"/>
</dbReference>
<dbReference type="Pfam" id="PF04448">
    <property type="entry name" value="DUF551"/>
    <property type="match status" value="1"/>
</dbReference>
<proteinExistence type="predicted"/>
<evidence type="ECO:0000313" key="2">
    <source>
        <dbReference type="EMBL" id="MDV2861825.1"/>
    </source>
</evidence>
<comment type="caution">
    <text evidence="2">The sequence shown here is derived from an EMBL/GenBank/DDBJ whole genome shotgun (WGS) entry which is preliminary data.</text>
</comment>
<organism evidence="2 3">
    <name type="scientific">Phytobacter ursingii</name>
    <dbReference type="NCBI Taxonomy" id="1972431"/>
    <lineage>
        <taxon>Bacteria</taxon>
        <taxon>Pseudomonadati</taxon>
        <taxon>Pseudomonadota</taxon>
        <taxon>Gammaproteobacteria</taxon>
        <taxon>Enterobacterales</taxon>
        <taxon>Enterobacteriaceae</taxon>
        <taxon>Phytobacter</taxon>
    </lineage>
</organism>
<accession>A0AB35RJG2</accession>
<dbReference type="Proteomes" id="UP001286589">
    <property type="component" value="Unassembled WGS sequence"/>
</dbReference>
<evidence type="ECO:0000313" key="3">
    <source>
        <dbReference type="Proteomes" id="UP001286589"/>
    </source>
</evidence>
<keyword evidence="3" id="KW-1185">Reference proteome</keyword>